<feature type="signal peptide" evidence="1">
    <location>
        <begin position="1"/>
        <end position="27"/>
    </location>
</feature>
<dbReference type="InterPro" id="IPR011659">
    <property type="entry name" value="WD40"/>
</dbReference>
<comment type="caution">
    <text evidence="2">The sequence shown here is derived from an EMBL/GenBank/DDBJ whole genome shotgun (WGS) entry which is preliminary data.</text>
</comment>
<evidence type="ECO:0000256" key="1">
    <source>
        <dbReference type="SAM" id="SignalP"/>
    </source>
</evidence>
<gene>
    <name evidence="2" type="ORF">EDC50_1139</name>
</gene>
<name>A0A3N4VFU0_9GAMM</name>
<proteinExistence type="predicted"/>
<dbReference type="OrthoDB" id="9812921at2"/>
<dbReference type="EMBL" id="RKQN01000001">
    <property type="protein sequence ID" value="RPE81936.1"/>
    <property type="molecule type" value="Genomic_DNA"/>
</dbReference>
<protein>
    <submittedName>
        <fullName evidence="2">WD40 repeat protein</fullName>
    </submittedName>
</protein>
<dbReference type="AlphaFoldDB" id="A0A3N4VFU0"/>
<dbReference type="Gene3D" id="2.120.10.30">
    <property type="entry name" value="TolB, C-terminal domain"/>
    <property type="match status" value="1"/>
</dbReference>
<organism evidence="2 3">
    <name type="scientific">Vulcaniibacterium tengchongense</name>
    <dbReference type="NCBI Taxonomy" id="1273429"/>
    <lineage>
        <taxon>Bacteria</taxon>
        <taxon>Pseudomonadati</taxon>
        <taxon>Pseudomonadota</taxon>
        <taxon>Gammaproteobacteria</taxon>
        <taxon>Lysobacterales</taxon>
        <taxon>Lysobacteraceae</taxon>
        <taxon>Vulcaniibacterium</taxon>
    </lineage>
</organism>
<keyword evidence="1" id="KW-0732">Signal</keyword>
<reference evidence="2 3" key="1">
    <citation type="submission" date="2018-11" db="EMBL/GenBank/DDBJ databases">
        <title>Genomic Encyclopedia of Type Strains, Phase IV (KMG-IV): sequencing the most valuable type-strain genomes for metagenomic binning, comparative biology and taxonomic classification.</title>
        <authorList>
            <person name="Goeker M."/>
        </authorList>
    </citation>
    <scope>NUCLEOTIDE SEQUENCE [LARGE SCALE GENOMIC DNA]</scope>
    <source>
        <strain evidence="2 3">DSM 25623</strain>
    </source>
</reference>
<accession>A0A3N4VFU0</accession>
<dbReference type="RefSeq" id="WP_158635716.1">
    <property type="nucleotide sequence ID" value="NZ_RKQN01000001.1"/>
</dbReference>
<dbReference type="Proteomes" id="UP000269708">
    <property type="component" value="Unassembled WGS sequence"/>
</dbReference>
<dbReference type="Gene3D" id="2.120.10.60">
    <property type="entry name" value="Tricorn protease N-terminal domain"/>
    <property type="match status" value="1"/>
</dbReference>
<keyword evidence="3" id="KW-1185">Reference proteome</keyword>
<feature type="chain" id="PRO_5017959244" evidence="1">
    <location>
        <begin position="28"/>
        <end position="391"/>
    </location>
</feature>
<sequence>MRARLPNPRRAGFLVSKLLIGLSIALAGVQSAAAGDGGDILFYEGSEGPALFRSNTTGTFTDALTQPPAEYTDHSASWSPTGLSVAFERSFHWYRQEPEPGSEMYHYRHRDPTIIITDRQGQRERPLIKGVLPAWSGWSPNKIAFGMLRAPDDTKSECIHVINADGTGLQRIGCVGAIADHHCTEFYTCFPELRKLAWTRTGKYIVAHVATLGKRLFSPVPDEYWVYTLFAAEVATGRLVELPSPFLVSDMSNPISFSVGAGDTVYYDAMEWSGPAIYRMHLPTNTLTRVMDGSAPLVSPDGKKIAFTQRDGSNRYSRLFVANADGSGAVHLAGPTAGVQVVPLDWSADGSHILLQRRQGYNHSLHLVTTTGQWRTVRRNAGAETGAWQQR</sequence>
<dbReference type="InterPro" id="IPR011042">
    <property type="entry name" value="6-blade_b-propeller_TolB-like"/>
</dbReference>
<dbReference type="Pfam" id="PF07676">
    <property type="entry name" value="PD40"/>
    <property type="match status" value="1"/>
</dbReference>
<dbReference type="SUPFAM" id="SSF82171">
    <property type="entry name" value="DPP6 N-terminal domain-like"/>
    <property type="match status" value="1"/>
</dbReference>
<evidence type="ECO:0000313" key="3">
    <source>
        <dbReference type="Proteomes" id="UP000269708"/>
    </source>
</evidence>
<evidence type="ECO:0000313" key="2">
    <source>
        <dbReference type="EMBL" id="RPE81936.1"/>
    </source>
</evidence>